<feature type="transmembrane region" description="Helical" evidence="1">
    <location>
        <begin position="129"/>
        <end position="152"/>
    </location>
</feature>
<reference evidence="2 3" key="1">
    <citation type="submission" date="2018-04" db="EMBL/GenBank/DDBJ databases">
        <title>Camelliibacillus theae gen. nov., sp. nov., isolated from Pu'er tea.</title>
        <authorList>
            <person name="Niu L."/>
        </authorList>
    </citation>
    <scope>NUCLEOTIDE SEQUENCE [LARGE SCALE GENOMIC DNA]</scope>
    <source>
        <strain evidence="2 3">T8</strain>
    </source>
</reference>
<dbReference type="EMBL" id="QCZG01000007">
    <property type="protein sequence ID" value="PWA12563.1"/>
    <property type="molecule type" value="Genomic_DNA"/>
</dbReference>
<feature type="transmembrane region" description="Helical" evidence="1">
    <location>
        <begin position="172"/>
        <end position="192"/>
    </location>
</feature>
<keyword evidence="3" id="KW-1185">Reference proteome</keyword>
<comment type="caution">
    <text evidence="2">The sequence shown here is derived from an EMBL/GenBank/DDBJ whole genome shotgun (WGS) entry which is preliminary data.</text>
</comment>
<name>A0A2U1K6H4_9BACI</name>
<feature type="transmembrane region" description="Helical" evidence="1">
    <location>
        <begin position="56"/>
        <end position="79"/>
    </location>
</feature>
<dbReference type="Pfam" id="PF11139">
    <property type="entry name" value="SfLAP"/>
    <property type="match status" value="1"/>
</dbReference>
<evidence type="ECO:0008006" key="4">
    <source>
        <dbReference type="Google" id="ProtNLM"/>
    </source>
</evidence>
<dbReference type="PRINTS" id="PR00173">
    <property type="entry name" value="EDTRNSPORT"/>
</dbReference>
<dbReference type="InterPro" id="IPR021315">
    <property type="entry name" value="Gap/Sap"/>
</dbReference>
<feature type="transmembrane region" description="Helical" evidence="1">
    <location>
        <begin position="212"/>
        <end position="231"/>
    </location>
</feature>
<keyword evidence="1" id="KW-0812">Transmembrane</keyword>
<sequence>MLEIIESLIPTNIDFTTALLIIMLCAFIDILSPGVLAITAYILLIQKEKLKSRLIVFLLSTQLCYFIMGILVYLGVGPILGFIESMAKNQISSWFYTIFGAALVLISFYKPKKGMESRFMEWLPNQVSLRAMMILGIIVFTIEFATALPYFYSILLMDGLAFNTGLSISILLGYNVIMVLPSILLLIIYILFRSWIQNKLEKLRKKLVKAPLSSVLVAVAVVGAVLFNIGIRGIL</sequence>
<organism evidence="2 3">
    <name type="scientific">Pueribacillus theae</name>
    <dbReference type="NCBI Taxonomy" id="2171751"/>
    <lineage>
        <taxon>Bacteria</taxon>
        <taxon>Bacillati</taxon>
        <taxon>Bacillota</taxon>
        <taxon>Bacilli</taxon>
        <taxon>Bacillales</taxon>
        <taxon>Bacillaceae</taxon>
        <taxon>Pueribacillus</taxon>
    </lineage>
</organism>
<dbReference type="AlphaFoldDB" id="A0A2U1K6H4"/>
<dbReference type="OrthoDB" id="2649540at2"/>
<feature type="transmembrane region" description="Helical" evidence="1">
    <location>
        <begin position="20"/>
        <end position="44"/>
    </location>
</feature>
<keyword evidence="1" id="KW-0472">Membrane</keyword>
<feature type="transmembrane region" description="Helical" evidence="1">
    <location>
        <begin position="91"/>
        <end position="109"/>
    </location>
</feature>
<evidence type="ECO:0000313" key="3">
    <source>
        <dbReference type="Proteomes" id="UP000245998"/>
    </source>
</evidence>
<proteinExistence type="predicted"/>
<gene>
    <name evidence="2" type="ORF">DCC39_04875</name>
</gene>
<dbReference type="RefSeq" id="WP_116553767.1">
    <property type="nucleotide sequence ID" value="NZ_QCZG01000007.1"/>
</dbReference>
<accession>A0A2U1K6H4</accession>
<evidence type="ECO:0000256" key="1">
    <source>
        <dbReference type="SAM" id="Phobius"/>
    </source>
</evidence>
<dbReference type="Proteomes" id="UP000245998">
    <property type="component" value="Unassembled WGS sequence"/>
</dbReference>
<keyword evidence="1" id="KW-1133">Transmembrane helix</keyword>
<protein>
    <recommendedName>
        <fullName evidence="4">GAP family protein</fullName>
    </recommendedName>
</protein>
<evidence type="ECO:0000313" key="2">
    <source>
        <dbReference type="EMBL" id="PWA12563.1"/>
    </source>
</evidence>